<evidence type="ECO:0000256" key="5">
    <source>
        <dbReference type="ARBA" id="ARBA00022679"/>
    </source>
</evidence>
<comment type="pathway">
    <text evidence="3 14">Protein modification; protein ubiquitination.</text>
</comment>
<evidence type="ECO:0000256" key="4">
    <source>
        <dbReference type="ARBA" id="ARBA00005555"/>
    </source>
</evidence>
<gene>
    <name evidence="16" type="ORF">M9Y10_034367</name>
</gene>
<dbReference type="CDD" id="cd16449">
    <property type="entry name" value="RING-HC"/>
    <property type="match status" value="1"/>
</dbReference>
<reference evidence="16 17" key="1">
    <citation type="submission" date="2024-04" db="EMBL/GenBank/DDBJ databases">
        <title>Tritrichomonas musculus Genome.</title>
        <authorList>
            <person name="Alves-Ferreira E."/>
            <person name="Grigg M."/>
            <person name="Lorenzi H."/>
            <person name="Galac M."/>
        </authorList>
    </citation>
    <scope>NUCLEOTIDE SEQUENCE [LARGE SCALE GENOMIC DNA]</scope>
    <source>
        <strain evidence="16 17">EAF2021</strain>
    </source>
</reference>
<keyword evidence="9 14" id="KW-0862">Zinc</keyword>
<evidence type="ECO:0000256" key="1">
    <source>
        <dbReference type="ARBA" id="ARBA00000900"/>
    </source>
</evidence>
<evidence type="ECO:0000256" key="6">
    <source>
        <dbReference type="ARBA" id="ARBA00022723"/>
    </source>
</evidence>
<dbReference type="InterPro" id="IPR001841">
    <property type="entry name" value="Znf_RING"/>
</dbReference>
<comment type="similarity">
    <text evidence="4 14">Belongs to the BRE1 family.</text>
</comment>
<evidence type="ECO:0000256" key="11">
    <source>
        <dbReference type="ARBA" id="ARBA00023054"/>
    </source>
</evidence>
<dbReference type="SUPFAM" id="SSF57850">
    <property type="entry name" value="RING/U-box"/>
    <property type="match status" value="1"/>
</dbReference>
<evidence type="ECO:0000256" key="8">
    <source>
        <dbReference type="ARBA" id="ARBA00022786"/>
    </source>
</evidence>
<proteinExistence type="inferred from homology"/>
<keyword evidence="12 14" id="KW-0539">Nucleus</keyword>
<evidence type="ECO:0000313" key="17">
    <source>
        <dbReference type="Proteomes" id="UP001470230"/>
    </source>
</evidence>
<evidence type="ECO:0000256" key="12">
    <source>
        <dbReference type="ARBA" id="ARBA00023242"/>
    </source>
</evidence>
<keyword evidence="7 13" id="KW-0863">Zinc-finger</keyword>
<keyword evidence="10 14" id="KW-0156">Chromatin regulator</keyword>
<dbReference type="Gene3D" id="3.30.40.10">
    <property type="entry name" value="Zinc/RING finger domain, C3HC4 (zinc finger)"/>
    <property type="match status" value="1"/>
</dbReference>
<organism evidence="16 17">
    <name type="scientific">Tritrichomonas musculus</name>
    <dbReference type="NCBI Taxonomy" id="1915356"/>
    <lineage>
        <taxon>Eukaryota</taxon>
        <taxon>Metamonada</taxon>
        <taxon>Parabasalia</taxon>
        <taxon>Tritrichomonadida</taxon>
        <taxon>Tritrichomonadidae</taxon>
        <taxon>Tritrichomonas</taxon>
    </lineage>
</organism>
<keyword evidence="11 14" id="KW-0175">Coiled coil</keyword>
<evidence type="ECO:0000256" key="9">
    <source>
        <dbReference type="ARBA" id="ARBA00022833"/>
    </source>
</evidence>
<dbReference type="PANTHER" id="PTHR23163:SF0">
    <property type="entry name" value="E3 UBIQUITIN-PROTEIN LIGASE BRE1"/>
    <property type="match status" value="1"/>
</dbReference>
<evidence type="ECO:0000256" key="10">
    <source>
        <dbReference type="ARBA" id="ARBA00022853"/>
    </source>
</evidence>
<name>A0ABR2KES6_9EUKA</name>
<sequence length="636" mass="74468">MIKAPIELYPGNHDSDTFLLSLPPPPTSFLAQFEQLSTYVKYVQNQCQNQENELMHNIKPVLDVLTQCELLAFDLAVFLDGSRRDEIHGFFEKCFSITDGNYSFNINNPKSTLAHFKYILNFISNMNIHYHNLPHLDTNSCLGDSSNQSFEKQLYGCIVNSMQLFSSSRPPSNLNSKYLSINANFKTKVETDSQEFANWLLNRYKVTPSIKIRELANRLAFRLTTLFDLQETITKMRELCSTADTARENELYTISSIQESEKYKLLKNQCQFFAVIIKYINLDRISDLAAKLTNELKNQGPHFVNEMSTQYDVYLNEIQTYDHWVKENEREVQRLKQNLSPLAQQYMKIFNDYLPSLDDSYNSFAIPRAIKSFRAKYNDPFIVRKVEEINSKYEEICRIYKESLTVAYKIRDLERNILDINSKIYCFDSNQVKDFEKKAEDLIERLKIFMKMVKPSNIEFEHIAEKLKGLSKKIEMIETSLFAHFEEFKNSLKNEYVQLPLQRDIAKQREELLQKIKEADQQLIESHKFVYDIREKKASLGKWSEISSELAGANVNNVYQSNYAQMEKMIICPICNCNYRNVLIEECGHIICSFCFEECRNKKNCVCPVCKKAFKPNEFEIMEKPKFFNNSQSSKQ</sequence>
<keyword evidence="6 14" id="KW-0479">Metal-binding</keyword>
<dbReference type="EC" id="2.3.2.27" evidence="14"/>
<dbReference type="PROSITE" id="PS50089">
    <property type="entry name" value="ZF_RING_2"/>
    <property type="match status" value="1"/>
</dbReference>
<evidence type="ECO:0000256" key="13">
    <source>
        <dbReference type="PROSITE-ProRule" id="PRU00175"/>
    </source>
</evidence>
<protein>
    <recommendedName>
        <fullName evidence="14">E3 ubiquitin protein ligase</fullName>
        <ecNumber evidence="14">2.3.2.27</ecNumber>
    </recommendedName>
</protein>
<evidence type="ECO:0000256" key="2">
    <source>
        <dbReference type="ARBA" id="ARBA00004123"/>
    </source>
</evidence>
<dbReference type="EMBL" id="JAPFFF010000005">
    <property type="protein sequence ID" value="KAK8889616.1"/>
    <property type="molecule type" value="Genomic_DNA"/>
</dbReference>
<evidence type="ECO:0000259" key="15">
    <source>
        <dbReference type="PROSITE" id="PS50089"/>
    </source>
</evidence>
<dbReference type="InterPro" id="IPR013956">
    <property type="entry name" value="E3_ubiquit_lig_Bre1"/>
</dbReference>
<comment type="caution">
    <text evidence="16">The sequence shown here is derived from an EMBL/GenBank/DDBJ whole genome shotgun (WGS) entry which is preliminary data.</text>
</comment>
<evidence type="ECO:0000313" key="16">
    <source>
        <dbReference type="EMBL" id="KAK8889616.1"/>
    </source>
</evidence>
<comment type="subcellular location">
    <subcellularLocation>
        <location evidence="2 14">Nucleus</location>
    </subcellularLocation>
</comment>
<accession>A0ABR2KES6</accession>
<keyword evidence="17" id="KW-1185">Reference proteome</keyword>
<feature type="domain" description="RING-type" evidence="15">
    <location>
        <begin position="572"/>
        <end position="611"/>
    </location>
</feature>
<comment type="catalytic activity">
    <reaction evidence="1 14">
        <text>S-ubiquitinyl-[E2 ubiquitin-conjugating enzyme]-L-cysteine + [acceptor protein]-L-lysine = [E2 ubiquitin-conjugating enzyme]-L-cysteine + N(6)-ubiquitinyl-[acceptor protein]-L-lysine.</text>
        <dbReference type="EC" id="2.3.2.27"/>
    </reaction>
</comment>
<keyword evidence="5 14" id="KW-0808">Transferase</keyword>
<keyword evidence="8 14" id="KW-0833">Ubl conjugation pathway</keyword>
<dbReference type="InterPro" id="IPR013083">
    <property type="entry name" value="Znf_RING/FYVE/PHD"/>
</dbReference>
<evidence type="ECO:0000256" key="7">
    <source>
        <dbReference type="ARBA" id="ARBA00022771"/>
    </source>
</evidence>
<evidence type="ECO:0000256" key="14">
    <source>
        <dbReference type="RuleBase" id="RU365038"/>
    </source>
</evidence>
<dbReference type="PANTHER" id="PTHR23163">
    <property type="entry name" value="RING FINGER PROTEIN-RELATED"/>
    <property type="match status" value="1"/>
</dbReference>
<dbReference type="Proteomes" id="UP001470230">
    <property type="component" value="Unassembled WGS sequence"/>
</dbReference>
<evidence type="ECO:0000256" key="3">
    <source>
        <dbReference type="ARBA" id="ARBA00004906"/>
    </source>
</evidence>